<keyword evidence="2" id="KW-1003">Cell membrane</keyword>
<comment type="caution">
    <text evidence="14">The sequence shown here is derived from an EMBL/GenBank/DDBJ whole genome shotgun (WGS) entry which is preliminary data.</text>
</comment>
<sequence length="323" mass="35851">MSDFKRENSKKTYSLKTIIILLVCMVVLIALSCTSILVAYDNAKTTRISLEDKVWTIATSFARSPVVIEGLTNENTRERLQEYTLEVQSETNVEYIVVMDMDRIRLTHPTFDQVGKKFVGNDEGLAFEGETYTSTAEGTLGESLRAFIPVFDETTREQIGVVSVGILTAHINEAVYRSQFMVLLGGFFGLIPGIIGAVFLASKVKKSMQNLEPVEIAQLLETREAILSSVQEGILAIDSSGKIILVNEAATKMLQKAGLDKSPLYQDVAEFIPEFNLHDVLKKDRIERNQQVTLNELELGSKSSACRFKWSTYGSDGNISGQD</sequence>
<dbReference type="InterPro" id="IPR029151">
    <property type="entry name" value="Sensor-like_sf"/>
</dbReference>
<organism evidence="14 15">
    <name type="scientific">Alkalicoccobacillus plakortidis</name>
    <dbReference type="NCBI Taxonomy" id="444060"/>
    <lineage>
        <taxon>Bacteria</taxon>
        <taxon>Bacillati</taxon>
        <taxon>Bacillota</taxon>
        <taxon>Bacilli</taxon>
        <taxon>Bacillales</taxon>
        <taxon>Bacillaceae</taxon>
        <taxon>Alkalicoccobacillus</taxon>
    </lineage>
</organism>
<dbReference type="CDD" id="cd00130">
    <property type="entry name" value="PAS"/>
    <property type="match status" value="1"/>
</dbReference>
<evidence type="ECO:0000256" key="1">
    <source>
        <dbReference type="ARBA" id="ARBA00004651"/>
    </source>
</evidence>
<evidence type="ECO:0000256" key="4">
    <source>
        <dbReference type="ARBA" id="ARBA00022679"/>
    </source>
</evidence>
<keyword evidence="10" id="KW-0902">Two-component regulatory system</keyword>
<dbReference type="SMART" id="SM00091">
    <property type="entry name" value="PAS"/>
    <property type="match status" value="1"/>
</dbReference>
<dbReference type="RefSeq" id="WP_251607694.1">
    <property type="nucleotide sequence ID" value="NZ_JAMQJY010000001.1"/>
</dbReference>
<evidence type="ECO:0000256" key="2">
    <source>
        <dbReference type="ARBA" id="ARBA00022475"/>
    </source>
</evidence>
<dbReference type="Gene3D" id="3.30.450.20">
    <property type="entry name" value="PAS domain"/>
    <property type="match status" value="2"/>
</dbReference>
<gene>
    <name evidence="14" type="ORF">NDM98_11570</name>
</gene>
<evidence type="ECO:0000256" key="7">
    <source>
        <dbReference type="ARBA" id="ARBA00022777"/>
    </source>
</evidence>
<dbReference type="EMBL" id="JAMQJY010000001">
    <property type="protein sequence ID" value="MCM2676070.1"/>
    <property type="molecule type" value="Genomic_DNA"/>
</dbReference>
<evidence type="ECO:0000256" key="10">
    <source>
        <dbReference type="ARBA" id="ARBA00023012"/>
    </source>
</evidence>
<dbReference type="InterPro" id="IPR000014">
    <property type="entry name" value="PAS"/>
</dbReference>
<keyword evidence="4" id="KW-0808">Transferase</keyword>
<feature type="transmembrane region" description="Helical" evidence="12">
    <location>
        <begin position="180"/>
        <end position="201"/>
    </location>
</feature>
<keyword evidence="11 12" id="KW-0472">Membrane</keyword>
<evidence type="ECO:0000256" key="9">
    <source>
        <dbReference type="ARBA" id="ARBA00022989"/>
    </source>
</evidence>
<keyword evidence="5 12" id="KW-0812">Transmembrane</keyword>
<dbReference type="SUPFAM" id="SSF103190">
    <property type="entry name" value="Sensory domain-like"/>
    <property type="match status" value="1"/>
</dbReference>
<evidence type="ECO:0000256" key="11">
    <source>
        <dbReference type="ARBA" id="ARBA00023136"/>
    </source>
</evidence>
<feature type="transmembrane region" description="Helical" evidence="12">
    <location>
        <begin position="20"/>
        <end position="40"/>
    </location>
</feature>
<dbReference type="Pfam" id="PF17203">
    <property type="entry name" value="sCache_3_2"/>
    <property type="match status" value="1"/>
</dbReference>
<dbReference type="InterPro" id="IPR013767">
    <property type="entry name" value="PAS_fold"/>
</dbReference>
<evidence type="ECO:0000256" key="6">
    <source>
        <dbReference type="ARBA" id="ARBA00022741"/>
    </source>
</evidence>
<evidence type="ECO:0000256" key="5">
    <source>
        <dbReference type="ARBA" id="ARBA00022692"/>
    </source>
</evidence>
<evidence type="ECO:0000256" key="12">
    <source>
        <dbReference type="SAM" id="Phobius"/>
    </source>
</evidence>
<keyword evidence="8" id="KW-0067">ATP-binding</keyword>
<keyword evidence="15" id="KW-1185">Reference proteome</keyword>
<name>A0ABT0XJK1_9BACI</name>
<dbReference type="InterPro" id="IPR035965">
    <property type="entry name" value="PAS-like_dom_sf"/>
</dbReference>
<evidence type="ECO:0000313" key="14">
    <source>
        <dbReference type="EMBL" id="MCM2676070.1"/>
    </source>
</evidence>
<keyword evidence="6" id="KW-0547">Nucleotide-binding</keyword>
<evidence type="ECO:0000313" key="15">
    <source>
        <dbReference type="Proteomes" id="UP001203665"/>
    </source>
</evidence>
<reference evidence="14" key="1">
    <citation type="submission" date="2022-06" db="EMBL/GenBank/DDBJ databases">
        <title>Alkalicoccobacillus porphyridii sp. nov., isolated from a marine red alga, Porphyridium purpureum and reclassification of Shouchella plakortidis and Shouchella gibsonii as Alkalicoccobacillus plakortidis comb. nov. and Alkalicoccobacillus gibsonii comb. nov.</title>
        <authorList>
            <person name="Kim K.H."/>
            <person name="Lee J.K."/>
            <person name="Han D.M."/>
            <person name="Baek J.H."/>
            <person name="Jeon C.O."/>
        </authorList>
    </citation>
    <scope>NUCLEOTIDE SEQUENCE</scope>
    <source>
        <strain evidence="14">DSM 19153</strain>
    </source>
</reference>
<accession>A0ABT0XJK1</accession>
<keyword evidence="9 12" id="KW-1133">Transmembrane helix</keyword>
<dbReference type="Pfam" id="PF00989">
    <property type="entry name" value="PAS"/>
    <property type="match status" value="1"/>
</dbReference>
<dbReference type="PROSITE" id="PS50112">
    <property type="entry name" value="PAS"/>
    <property type="match status" value="1"/>
</dbReference>
<dbReference type="Proteomes" id="UP001203665">
    <property type="component" value="Unassembled WGS sequence"/>
</dbReference>
<evidence type="ECO:0000259" key="13">
    <source>
        <dbReference type="PROSITE" id="PS50112"/>
    </source>
</evidence>
<keyword evidence="7" id="KW-0418">Kinase</keyword>
<evidence type="ECO:0000256" key="8">
    <source>
        <dbReference type="ARBA" id="ARBA00022840"/>
    </source>
</evidence>
<feature type="domain" description="PAS" evidence="13">
    <location>
        <begin position="219"/>
        <end position="254"/>
    </location>
</feature>
<keyword evidence="3" id="KW-0597">Phosphoprotein</keyword>
<dbReference type="InterPro" id="IPR033463">
    <property type="entry name" value="sCache_3"/>
</dbReference>
<dbReference type="SUPFAM" id="SSF55785">
    <property type="entry name" value="PYP-like sensor domain (PAS domain)"/>
    <property type="match status" value="1"/>
</dbReference>
<protein>
    <submittedName>
        <fullName evidence="14">PAS domain-containing protein</fullName>
    </submittedName>
</protein>
<proteinExistence type="predicted"/>
<comment type="subcellular location">
    <subcellularLocation>
        <location evidence="1">Cell membrane</location>
        <topology evidence="1">Multi-pass membrane protein</topology>
    </subcellularLocation>
</comment>
<evidence type="ECO:0000256" key="3">
    <source>
        <dbReference type="ARBA" id="ARBA00022553"/>
    </source>
</evidence>
<dbReference type="PROSITE" id="PS51257">
    <property type="entry name" value="PROKAR_LIPOPROTEIN"/>
    <property type="match status" value="1"/>
</dbReference>